<comment type="subcellular location">
    <subcellularLocation>
        <location evidence="1">Membrane</location>
        <topology evidence="1">Lipid-anchor</topology>
    </subcellularLocation>
</comment>
<protein>
    <recommendedName>
        <fullName evidence="3">non-specific serine/threonine protein kinase</fullName>
        <ecNumber evidence="3">2.7.11.1</ecNumber>
    </recommendedName>
</protein>
<dbReference type="InterPro" id="IPR002048">
    <property type="entry name" value="EF_hand_dom"/>
</dbReference>
<evidence type="ECO:0000256" key="10">
    <source>
        <dbReference type="ARBA" id="ARBA00022741"/>
    </source>
</evidence>
<evidence type="ECO:0000256" key="18">
    <source>
        <dbReference type="ARBA" id="ARBA00048679"/>
    </source>
</evidence>
<comment type="catalytic activity">
    <reaction evidence="17">
        <text>L-threonyl-[protein] + ATP = O-phospho-L-threonyl-[protein] + ADP + H(+)</text>
        <dbReference type="Rhea" id="RHEA:46608"/>
        <dbReference type="Rhea" id="RHEA-COMP:11060"/>
        <dbReference type="Rhea" id="RHEA-COMP:11605"/>
        <dbReference type="ChEBI" id="CHEBI:15378"/>
        <dbReference type="ChEBI" id="CHEBI:30013"/>
        <dbReference type="ChEBI" id="CHEBI:30616"/>
        <dbReference type="ChEBI" id="CHEBI:61977"/>
        <dbReference type="ChEBI" id="CHEBI:456216"/>
        <dbReference type="EC" id="2.7.11.1"/>
    </reaction>
</comment>
<dbReference type="GO" id="GO:0004674">
    <property type="term" value="F:protein serine/threonine kinase activity"/>
    <property type="evidence" value="ECO:0007669"/>
    <property type="project" value="UniProtKB-KW"/>
</dbReference>
<keyword evidence="24" id="KW-1185">Reference proteome</keyword>
<evidence type="ECO:0000256" key="17">
    <source>
        <dbReference type="ARBA" id="ARBA00047899"/>
    </source>
</evidence>
<dbReference type="InterPro" id="IPR050205">
    <property type="entry name" value="CDPK_Ser/Thr_kinases"/>
</dbReference>
<feature type="domain" description="EF-hand" evidence="22">
    <location>
        <begin position="403"/>
        <end position="438"/>
    </location>
</feature>
<reference evidence="23" key="1">
    <citation type="submission" date="2022-08" db="EMBL/GenBank/DDBJ databases">
        <authorList>
            <person name="Gutierrez-Valencia J."/>
        </authorList>
    </citation>
    <scope>NUCLEOTIDE SEQUENCE</scope>
</reference>
<keyword evidence="6" id="KW-0808">Transferase</keyword>
<keyword evidence="15" id="KW-0449">Lipoprotein</keyword>
<dbReference type="Gene3D" id="2.30.30.140">
    <property type="match status" value="1"/>
</dbReference>
<dbReference type="InterPro" id="IPR002999">
    <property type="entry name" value="Tudor"/>
</dbReference>
<keyword evidence="5" id="KW-0597">Phosphoprotein</keyword>
<evidence type="ECO:0000256" key="4">
    <source>
        <dbReference type="ARBA" id="ARBA00022527"/>
    </source>
</evidence>
<comment type="catalytic activity">
    <reaction evidence="18">
        <text>L-seryl-[protein] + ATP = O-phospho-L-seryl-[protein] + ADP + H(+)</text>
        <dbReference type="Rhea" id="RHEA:17989"/>
        <dbReference type="Rhea" id="RHEA-COMP:9863"/>
        <dbReference type="Rhea" id="RHEA-COMP:11604"/>
        <dbReference type="ChEBI" id="CHEBI:15378"/>
        <dbReference type="ChEBI" id="CHEBI:29999"/>
        <dbReference type="ChEBI" id="CHEBI:30616"/>
        <dbReference type="ChEBI" id="CHEBI:83421"/>
        <dbReference type="ChEBI" id="CHEBI:456216"/>
        <dbReference type="EC" id="2.7.11.1"/>
    </reaction>
</comment>
<dbReference type="SMART" id="SM00333">
    <property type="entry name" value="TUDOR"/>
    <property type="match status" value="1"/>
</dbReference>
<dbReference type="EMBL" id="CAMGYJ010000005">
    <property type="protein sequence ID" value="CAI0412570.1"/>
    <property type="molecule type" value="Genomic_DNA"/>
</dbReference>
<keyword evidence="11" id="KW-0418">Kinase</keyword>
<dbReference type="Pfam" id="PF13499">
    <property type="entry name" value="EF-hand_7"/>
    <property type="match status" value="2"/>
</dbReference>
<dbReference type="Gene3D" id="1.10.510.10">
    <property type="entry name" value="Transferase(Phosphotransferase) domain 1"/>
    <property type="match status" value="1"/>
</dbReference>
<dbReference type="GO" id="GO:0005509">
    <property type="term" value="F:calcium ion binding"/>
    <property type="evidence" value="ECO:0007669"/>
    <property type="project" value="InterPro"/>
</dbReference>
<dbReference type="Gene3D" id="1.10.238.10">
    <property type="entry name" value="EF-hand"/>
    <property type="match status" value="1"/>
</dbReference>
<dbReference type="InterPro" id="IPR017441">
    <property type="entry name" value="Protein_kinase_ATP_BS"/>
</dbReference>
<feature type="region of interest" description="Disordered" evidence="20">
    <location>
        <begin position="786"/>
        <end position="828"/>
    </location>
</feature>
<evidence type="ECO:0000256" key="9">
    <source>
        <dbReference type="ARBA" id="ARBA00022737"/>
    </source>
</evidence>
<keyword evidence="9" id="KW-0677">Repeat</keyword>
<comment type="caution">
    <text evidence="23">The sequence shown here is derived from an EMBL/GenBank/DDBJ whole genome shotgun (WGS) entry which is preliminary data.</text>
</comment>
<evidence type="ECO:0000259" key="22">
    <source>
        <dbReference type="PROSITE" id="PS50222"/>
    </source>
</evidence>
<dbReference type="FunFam" id="1.10.238.10:FF:000050">
    <property type="entry name" value="Calcium-dependent protein kinase 7"/>
    <property type="match status" value="1"/>
</dbReference>
<comment type="similarity">
    <text evidence="16">Belongs to the protein kinase superfamily. Ser/Thr protein kinase family. CDPK subfamily.</text>
</comment>
<feature type="compositionally biased region" description="Basic and acidic residues" evidence="20">
    <location>
        <begin position="611"/>
        <end position="624"/>
    </location>
</feature>
<proteinExistence type="inferred from homology"/>
<evidence type="ECO:0000256" key="7">
    <source>
        <dbReference type="ARBA" id="ARBA00022707"/>
    </source>
</evidence>
<evidence type="ECO:0000256" key="19">
    <source>
        <dbReference type="PROSITE-ProRule" id="PRU10141"/>
    </source>
</evidence>
<keyword evidence="10 19" id="KW-0547">Nucleotide-binding</keyword>
<dbReference type="SMART" id="SM00220">
    <property type="entry name" value="S_TKc"/>
    <property type="match status" value="1"/>
</dbReference>
<organism evidence="23 24">
    <name type="scientific">Linum tenue</name>
    <dbReference type="NCBI Taxonomy" id="586396"/>
    <lineage>
        <taxon>Eukaryota</taxon>
        <taxon>Viridiplantae</taxon>
        <taxon>Streptophyta</taxon>
        <taxon>Embryophyta</taxon>
        <taxon>Tracheophyta</taxon>
        <taxon>Spermatophyta</taxon>
        <taxon>Magnoliopsida</taxon>
        <taxon>eudicotyledons</taxon>
        <taxon>Gunneridae</taxon>
        <taxon>Pentapetalae</taxon>
        <taxon>rosids</taxon>
        <taxon>fabids</taxon>
        <taxon>Malpighiales</taxon>
        <taxon>Linaceae</taxon>
        <taxon>Linum</taxon>
    </lineage>
</organism>
<dbReference type="FunFam" id="1.10.510.10:FF:000067">
    <property type="entry name" value="calcium-dependent protein kinase 13"/>
    <property type="match status" value="1"/>
</dbReference>
<evidence type="ECO:0000256" key="14">
    <source>
        <dbReference type="ARBA" id="ARBA00023136"/>
    </source>
</evidence>
<dbReference type="PROSITE" id="PS50222">
    <property type="entry name" value="EF_HAND_2"/>
    <property type="match status" value="4"/>
</dbReference>
<dbReference type="FunFam" id="3.30.200.20:FF:000004">
    <property type="entry name" value="Calcium-dependent protein kinase 1"/>
    <property type="match status" value="1"/>
</dbReference>
<dbReference type="PROSITE" id="PS50011">
    <property type="entry name" value="PROTEIN_KINASE_DOM"/>
    <property type="match status" value="1"/>
</dbReference>
<dbReference type="PROSITE" id="PS00107">
    <property type="entry name" value="PROTEIN_KINASE_ATP"/>
    <property type="match status" value="1"/>
</dbReference>
<dbReference type="InterPro" id="IPR018247">
    <property type="entry name" value="EF_Hand_1_Ca_BS"/>
</dbReference>
<evidence type="ECO:0000256" key="8">
    <source>
        <dbReference type="ARBA" id="ARBA00022723"/>
    </source>
</evidence>
<keyword evidence="13 19" id="KW-0067">ATP-binding</keyword>
<dbReference type="GO" id="GO:0005524">
    <property type="term" value="F:ATP binding"/>
    <property type="evidence" value="ECO:0007669"/>
    <property type="project" value="UniProtKB-UniRule"/>
</dbReference>
<keyword evidence="14" id="KW-0472">Membrane</keyword>
<dbReference type="PANTHER" id="PTHR24349">
    <property type="entry name" value="SERINE/THREONINE-PROTEIN KINASE"/>
    <property type="match status" value="1"/>
</dbReference>
<dbReference type="CDD" id="cd20404">
    <property type="entry name" value="Tudor_Agenet_AtEML-like"/>
    <property type="match status" value="1"/>
</dbReference>
<evidence type="ECO:0000259" key="21">
    <source>
        <dbReference type="PROSITE" id="PS50011"/>
    </source>
</evidence>
<dbReference type="InterPro" id="IPR011009">
    <property type="entry name" value="Kinase-like_dom_sf"/>
</dbReference>
<keyword evidence="4" id="KW-0723">Serine/threonine-protein kinase</keyword>
<feature type="region of interest" description="Disordered" evidence="20">
    <location>
        <begin position="1"/>
        <end position="43"/>
    </location>
</feature>
<dbReference type="PROSITE" id="PS00108">
    <property type="entry name" value="PROTEIN_KINASE_ST"/>
    <property type="match status" value="1"/>
</dbReference>
<feature type="domain" description="Protein kinase" evidence="21">
    <location>
        <begin position="66"/>
        <end position="324"/>
    </location>
</feature>
<dbReference type="CDD" id="cd05117">
    <property type="entry name" value="STKc_CAMK"/>
    <property type="match status" value="1"/>
</dbReference>
<dbReference type="AlphaFoldDB" id="A0AAV0JT86"/>
<feature type="domain" description="EF-hand" evidence="22">
    <location>
        <begin position="439"/>
        <end position="474"/>
    </location>
</feature>
<feature type="compositionally biased region" description="Basic and acidic residues" evidence="20">
    <location>
        <begin position="811"/>
        <end position="820"/>
    </location>
</feature>
<feature type="domain" description="EF-hand" evidence="22">
    <location>
        <begin position="475"/>
        <end position="510"/>
    </location>
</feature>
<evidence type="ECO:0000256" key="12">
    <source>
        <dbReference type="ARBA" id="ARBA00022837"/>
    </source>
</evidence>
<sequence>MGNCCASPGSNSSPHGSPGRKNKQDKAKNKNKGSNPSFDTDYVVNGSNEKLQVLKEPTGRDISANYDLGRELGRGEFGITYLATETSTDNKYACKSISKKKLRTAIDIEDVRREVEIMKHLPHHPNIVSIKDTYEDDSDVHIVMELCEGGELFDRIVSRGHYTERAAAAVMRTIVEVVQMCHKHGVMHRDLKPENFLFENKKETSALKAIDFGLSVFFKPGERFNEIVGSPYYMAPEVLKRNYGPEVDVWSAGVILYILLCGVPPFWAETEQGVAQAIIRSVIDFKRDPWPKVSDNAKDLVRKMLNPDPKQRLTAQQVFDHTWLQNAKKAPNVPLGETVRTRLKQFSMMNKLKKRALRVIAEHLSSEEVAGIKEAFDMMDTTKKGRINIDQLRVGLQKLGQQITDPDLQILMEGADIDGDGTLNYGEFVAVTIHIKKMGNDEHLHKAFGFFDQNKSGYIEMEELREALNDDVDTCSEDVLIAIMQDVDTDKDGRISYEEFATMMKSGTDWRKASRQYSRERFNNLSLKLMRDGSLQMEEKRPVSQDGVIAHGVAVVELNDQVTGEEAATKPRDENALIKTYKLRGRRNNVKEKEKPAGAAVSPKNKPKKNKLNEEEVAGGDREKLLTTPTLNYYQKKNKKRGLVERNDQVTRGAAPEKMLKTPHPNQKKKRRGADAEIVSSYLSSAKGNSAPPPSRFRPRKLVPVFRMVDLDDKDDKRIVGKRVKVYWSGSRRWFTGKIESFHRRKKLHHVVYDDGDKEDLDLKKEKFELQILPHEDFKIVQLEPKSKKRVKDSAEEVTSEGDLDELSGDSDGHVSHESEGVVSENVD</sequence>
<accession>A0AAV0JT86</accession>
<keyword evidence="8" id="KW-0479">Metal-binding</keyword>
<feature type="region of interest" description="Disordered" evidence="20">
    <location>
        <begin position="585"/>
        <end position="624"/>
    </location>
</feature>
<comment type="similarity">
    <text evidence="2">Belongs to the protein kinase superfamily. CAMK Ser/Thr protein kinase family. CaMK subfamily.</text>
</comment>
<dbReference type="PROSITE" id="PS00018">
    <property type="entry name" value="EF_HAND_1"/>
    <property type="match status" value="3"/>
</dbReference>
<feature type="binding site" evidence="19">
    <location>
        <position position="95"/>
    </location>
    <ligand>
        <name>ATP</name>
        <dbReference type="ChEBI" id="CHEBI:30616"/>
    </ligand>
</feature>
<dbReference type="EC" id="2.7.11.1" evidence="3"/>
<dbReference type="SUPFAM" id="SSF47473">
    <property type="entry name" value="EF-hand"/>
    <property type="match status" value="1"/>
</dbReference>
<evidence type="ECO:0000256" key="15">
    <source>
        <dbReference type="ARBA" id="ARBA00023288"/>
    </source>
</evidence>
<evidence type="ECO:0000256" key="2">
    <source>
        <dbReference type="ARBA" id="ARBA00005354"/>
    </source>
</evidence>
<evidence type="ECO:0000256" key="13">
    <source>
        <dbReference type="ARBA" id="ARBA00022840"/>
    </source>
</evidence>
<evidence type="ECO:0000256" key="1">
    <source>
        <dbReference type="ARBA" id="ARBA00004635"/>
    </source>
</evidence>
<evidence type="ECO:0000256" key="6">
    <source>
        <dbReference type="ARBA" id="ARBA00022679"/>
    </source>
</evidence>
<dbReference type="Gene3D" id="3.30.200.20">
    <property type="entry name" value="Phosphorylase Kinase, domain 1"/>
    <property type="match status" value="1"/>
</dbReference>
<dbReference type="SUPFAM" id="SSF63748">
    <property type="entry name" value="Tudor/PWWP/MBT"/>
    <property type="match status" value="1"/>
</dbReference>
<evidence type="ECO:0000256" key="5">
    <source>
        <dbReference type="ARBA" id="ARBA00022553"/>
    </source>
</evidence>
<evidence type="ECO:0000256" key="3">
    <source>
        <dbReference type="ARBA" id="ARBA00012513"/>
    </source>
</evidence>
<dbReference type="Proteomes" id="UP001154282">
    <property type="component" value="Unassembled WGS sequence"/>
</dbReference>
<evidence type="ECO:0000256" key="11">
    <source>
        <dbReference type="ARBA" id="ARBA00022777"/>
    </source>
</evidence>
<dbReference type="InterPro" id="IPR047365">
    <property type="entry name" value="Tudor_AtPTM-like"/>
</dbReference>
<dbReference type="GO" id="GO:0016020">
    <property type="term" value="C:membrane"/>
    <property type="evidence" value="ECO:0007669"/>
    <property type="project" value="UniProtKB-SubCell"/>
</dbReference>
<name>A0AAV0JT86_9ROSI</name>
<gene>
    <name evidence="23" type="ORF">LITE_LOCUS15596</name>
</gene>
<feature type="domain" description="EF-hand" evidence="22">
    <location>
        <begin position="367"/>
        <end position="402"/>
    </location>
</feature>
<keyword evidence="12" id="KW-0106">Calcium</keyword>
<dbReference type="Pfam" id="PF21743">
    <property type="entry name" value="PTM_DIR17_Tudor"/>
    <property type="match status" value="1"/>
</dbReference>
<feature type="compositionally biased region" description="Low complexity" evidence="20">
    <location>
        <begin position="7"/>
        <end position="17"/>
    </location>
</feature>
<evidence type="ECO:0000256" key="20">
    <source>
        <dbReference type="SAM" id="MobiDB-lite"/>
    </source>
</evidence>
<feature type="region of interest" description="Disordered" evidence="20">
    <location>
        <begin position="637"/>
        <end position="675"/>
    </location>
</feature>
<dbReference type="InterPro" id="IPR000719">
    <property type="entry name" value="Prot_kinase_dom"/>
</dbReference>
<evidence type="ECO:0000313" key="24">
    <source>
        <dbReference type="Proteomes" id="UP001154282"/>
    </source>
</evidence>
<dbReference type="CDD" id="cd00051">
    <property type="entry name" value="EFh"/>
    <property type="match status" value="1"/>
</dbReference>
<dbReference type="SUPFAM" id="SSF56112">
    <property type="entry name" value="Protein kinase-like (PK-like)"/>
    <property type="match status" value="1"/>
</dbReference>
<dbReference type="SMART" id="SM00054">
    <property type="entry name" value="EFh"/>
    <property type="match status" value="4"/>
</dbReference>
<dbReference type="InterPro" id="IPR008271">
    <property type="entry name" value="Ser/Thr_kinase_AS"/>
</dbReference>
<evidence type="ECO:0000256" key="16">
    <source>
        <dbReference type="ARBA" id="ARBA00024334"/>
    </source>
</evidence>
<keyword evidence="7" id="KW-0519">Myristate</keyword>
<feature type="compositionally biased region" description="Acidic residues" evidence="20">
    <location>
        <begin position="796"/>
        <end position="809"/>
    </location>
</feature>
<dbReference type="Pfam" id="PF00069">
    <property type="entry name" value="Pkinase"/>
    <property type="match status" value="1"/>
</dbReference>
<dbReference type="InterPro" id="IPR011992">
    <property type="entry name" value="EF-hand-dom_pair"/>
</dbReference>
<evidence type="ECO:0000313" key="23">
    <source>
        <dbReference type="EMBL" id="CAI0412570.1"/>
    </source>
</evidence>